<evidence type="ECO:0000313" key="3">
    <source>
        <dbReference type="EMBL" id="EFN51437.1"/>
    </source>
</evidence>
<dbReference type="KEGG" id="cvr:CHLNCDRAFT_140150"/>
<keyword evidence="1" id="KW-0677">Repeat</keyword>
<sequence>MPTPLHAVVASEADALQRCNTAVALADTAAIKFSCVAGASMLDAFETYQLEPLISEDYKMEGVEDAAYYSVAVVKKSFCTADTTLRDLKGLRACHSGYDMTGGWTLPVGFLAPGGVIPRVATKADVPADAQSVAAFFSGDVAFTKHSTIMEVAADGTAPQAWSAFDMADMAIVCPSGGCKEVSEFLSCHIARSPAFSVMTTAALRNSAEGQAIQAALMDAGSVPAYLNATIGLVGNFAFSEDTKGIKAVSIPFL</sequence>
<accession>E1ZRM5</accession>
<protein>
    <recommendedName>
        <fullName evidence="2">Transferrin-like domain-containing protein</fullName>
    </recommendedName>
</protein>
<dbReference type="Pfam" id="PF00405">
    <property type="entry name" value="Transferrin"/>
    <property type="match status" value="1"/>
</dbReference>
<proteinExistence type="predicted"/>
<evidence type="ECO:0000256" key="1">
    <source>
        <dbReference type="ARBA" id="ARBA00022737"/>
    </source>
</evidence>
<dbReference type="Proteomes" id="UP000008141">
    <property type="component" value="Unassembled WGS sequence"/>
</dbReference>
<dbReference type="PANTHER" id="PTHR11485">
    <property type="entry name" value="TRANSFERRIN"/>
    <property type="match status" value="1"/>
</dbReference>
<dbReference type="AlphaFoldDB" id="E1ZRM5"/>
<dbReference type="InterPro" id="IPR018195">
    <property type="entry name" value="Transferrin_Fe_BS"/>
</dbReference>
<dbReference type="PROSITE" id="PS51408">
    <property type="entry name" value="TRANSFERRIN_LIKE_4"/>
    <property type="match status" value="1"/>
</dbReference>
<dbReference type="STRING" id="554065.E1ZRM5"/>
<evidence type="ECO:0000313" key="4">
    <source>
        <dbReference type="Proteomes" id="UP000008141"/>
    </source>
</evidence>
<dbReference type="InterPro" id="IPR001156">
    <property type="entry name" value="Transferrin-like_dom"/>
</dbReference>
<dbReference type="GO" id="GO:0005576">
    <property type="term" value="C:extracellular region"/>
    <property type="evidence" value="ECO:0007669"/>
    <property type="project" value="InterPro"/>
</dbReference>
<dbReference type="PRINTS" id="PR00422">
    <property type="entry name" value="TRANSFERRIN"/>
</dbReference>
<keyword evidence="4" id="KW-1185">Reference proteome</keyword>
<dbReference type="eggNOG" id="ENOG502QSZB">
    <property type="taxonomic scope" value="Eukaryota"/>
</dbReference>
<dbReference type="SMART" id="SM00094">
    <property type="entry name" value="TR_FER"/>
    <property type="match status" value="1"/>
</dbReference>
<dbReference type="GeneID" id="17350871"/>
<evidence type="ECO:0000259" key="2">
    <source>
        <dbReference type="PROSITE" id="PS51408"/>
    </source>
</evidence>
<dbReference type="Gene3D" id="3.40.190.10">
    <property type="entry name" value="Periplasmic binding protein-like II"/>
    <property type="match status" value="3"/>
</dbReference>
<reference evidence="3 4" key="1">
    <citation type="journal article" date="2010" name="Plant Cell">
        <title>The Chlorella variabilis NC64A genome reveals adaptation to photosymbiosis, coevolution with viruses, and cryptic sex.</title>
        <authorList>
            <person name="Blanc G."/>
            <person name="Duncan G."/>
            <person name="Agarkova I."/>
            <person name="Borodovsky M."/>
            <person name="Gurnon J."/>
            <person name="Kuo A."/>
            <person name="Lindquist E."/>
            <person name="Lucas S."/>
            <person name="Pangilinan J."/>
            <person name="Polle J."/>
            <person name="Salamov A."/>
            <person name="Terry A."/>
            <person name="Yamada T."/>
            <person name="Dunigan D.D."/>
            <person name="Grigoriev I.V."/>
            <person name="Claverie J.M."/>
            <person name="Van Etten J.L."/>
        </authorList>
    </citation>
    <scope>NUCLEOTIDE SEQUENCE [LARGE SCALE GENOMIC DNA]</scope>
    <source>
        <strain evidence="3 4">NC64A</strain>
    </source>
</reference>
<dbReference type="OrthoDB" id="9981115at2759"/>
<dbReference type="RefSeq" id="XP_005843539.1">
    <property type="nucleotide sequence ID" value="XM_005843477.1"/>
</dbReference>
<feature type="domain" description="Transferrin-like" evidence="2">
    <location>
        <begin position="1"/>
        <end position="254"/>
    </location>
</feature>
<dbReference type="EMBL" id="GL433863">
    <property type="protein sequence ID" value="EFN51437.1"/>
    <property type="molecule type" value="Genomic_DNA"/>
</dbReference>
<name>E1ZRM5_CHLVA</name>
<dbReference type="PROSITE" id="PS00205">
    <property type="entry name" value="TRANSFERRIN_LIKE_1"/>
    <property type="match status" value="1"/>
</dbReference>
<dbReference type="SUPFAM" id="SSF53850">
    <property type="entry name" value="Periplasmic binding protein-like II"/>
    <property type="match status" value="1"/>
</dbReference>
<gene>
    <name evidence="3" type="ORF">CHLNCDRAFT_140150</name>
</gene>
<dbReference type="InParanoid" id="E1ZRM5"/>
<organism evidence="4">
    <name type="scientific">Chlorella variabilis</name>
    <name type="common">Green alga</name>
    <dbReference type="NCBI Taxonomy" id="554065"/>
    <lineage>
        <taxon>Eukaryota</taxon>
        <taxon>Viridiplantae</taxon>
        <taxon>Chlorophyta</taxon>
        <taxon>core chlorophytes</taxon>
        <taxon>Trebouxiophyceae</taxon>
        <taxon>Chlorellales</taxon>
        <taxon>Chlorellaceae</taxon>
        <taxon>Chlorella clade</taxon>
        <taxon>Chlorella</taxon>
    </lineage>
</organism>